<comment type="caution">
    <text evidence="2">The sequence shown here is derived from an EMBL/GenBank/DDBJ whole genome shotgun (WGS) entry which is preliminary data.</text>
</comment>
<feature type="compositionally biased region" description="Basic and acidic residues" evidence="1">
    <location>
        <begin position="118"/>
        <end position="128"/>
    </location>
</feature>
<gene>
    <name evidence="2" type="ORF">K431DRAFT_283233</name>
</gene>
<dbReference type="AlphaFoldDB" id="A0A9P4QC97"/>
<organism evidence="2 3">
    <name type="scientific">Polychaeton citri CBS 116435</name>
    <dbReference type="NCBI Taxonomy" id="1314669"/>
    <lineage>
        <taxon>Eukaryota</taxon>
        <taxon>Fungi</taxon>
        <taxon>Dikarya</taxon>
        <taxon>Ascomycota</taxon>
        <taxon>Pezizomycotina</taxon>
        <taxon>Dothideomycetes</taxon>
        <taxon>Dothideomycetidae</taxon>
        <taxon>Capnodiales</taxon>
        <taxon>Capnodiaceae</taxon>
        <taxon>Polychaeton</taxon>
    </lineage>
</organism>
<accession>A0A9P4QC97</accession>
<evidence type="ECO:0000313" key="3">
    <source>
        <dbReference type="Proteomes" id="UP000799441"/>
    </source>
</evidence>
<reference evidence="2" key="1">
    <citation type="journal article" date="2020" name="Stud. Mycol.">
        <title>101 Dothideomycetes genomes: a test case for predicting lifestyles and emergence of pathogens.</title>
        <authorList>
            <person name="Haridas S."/>
            <person name="Albert R."/>
            <person name="Binder M."/>
            <person name="Bloem J."/>
            <person name="Labutti K."/>
            <person name="Salamov A."/>
            <person name="Andreopoulos B."/>
            <person name="Baker S."/>
            <person name="Barry K."/>
            <person name="Bills G."/>
            <person name="Bluhm B."/>
            <person name="Cannon C."/>
            <person name="Castanera R."/>
            <person name="Culley D."/>
            <person name="Daum C."/>
            <person name="Ezra D."/>
            <person name="Gonzalez J."/>
            <person name="Henrissat B."/>
            <person name="Kuo A."/>
            <person name="Liang C."/>
            <person name="Lipzen A."/>
            <person name="Lutzoni F."/>
            <person name="Magnuson J."/>
            <person name="Mondo S."/>
            <person name="Nolan M."/>
            <person name="Ohm R."/>
            <person name="Pangilinan J."/>
            <person name="Park H.-J."/>
            <person name="Ramirez L."/>
            <person name="Alfaro M."/>
            <person name="Sun H."/>
            <person name="Tritt A."/>
            <person name="Yoshinaga Y."/>
            <person name="Zwiers L.-H."/>
            <person name="Turgeon B."/>
            <person name="Goodwin S."/>
            <person name="Spatafora J."/>
            <person name="Crous P."/>
            <person name="Grigoriev I."/>
        </authorList>
    </citation>
    <scope>NUCLEOTIDE SEQUENCE</scope>
    <source>
        <strain evidence="2">CBS 116435</strain>
    </source>
</reference>
<name>A0A9P4QC97_9PEZI</name>
<dbReference type="Proteomes" id="UP000799441">
    <property type="component" value="Unassembled WGS sequence"/>
</dbReference>
<evidence type="ECO:0000313" key="2">
    <source>
        <dbReference type="EMBL" id="KAF2723068.1"/>
    </source>
</evidence>
<feature type="compositionally biased region" description="Polar residues" evidence="1">
    <location>
        <begin position="24"/>
        <end position="35"/>
    </location>
</feature>
<feature type="region of interest" description="Disordered" evidence="1">
    <location>
        <begin position="1"/>
        <end position="38"/>
    </location>
</feature>
<dbReference type="EMBL" id="MU003778">
    <property type="protein sequence ID" value="KAF2723068.1"/>
    <property type="molecule type" value="Genomic_DNA"/>
</dbReference>
<protein>
    <submittedName>
        <fullName evidence="2">Uncharacterized protein</fullName>
    </submittedName>
</protein>
<proteinExistence type="predicted"/>
<sequence length="187" mass="21107">MNVYDDKNANQSPPGPTHPPDNTDPFTRTSTSSSKPLRRKVVPCNASHFTLTRLTSECPECIELTHHLSVEYSAQMYNIAERDIALWGDISDEHGQPVYPGPDVNSITESMRDFRMEDAVESGRDRQHPSPWKKKRSTGSMQEGSEEVLERLRGELAKALADRDRFFWTSNTCAPVDMKGFTKVGHL</sequence>
<feature type="region of interest" description="Disordered" evidence="1">
    <location>
        <begin position="118"/>
        <end position="147"/>
    </location>
</feature>
<keyword evidence="3" id="KW-1185">Reference proteome</keyword>
<evidence type="ECO:0000256" key="1">
    <source>
        <dbReference type="SAM" id="MobiDB-lite"/>
    </source>
</evidence>